<feature type="region of interest" description="Disordered" evidence="1">
    <location>
        <begin position="190"/>
        <end position="213"/>
    </location>
</feature>
<protein>
    <submittedName>
        <fullName evidence="2">Uncharacterized protein</fullName>
    </submittedName>
</protein>
<organism evidence="2">
    <name type="scientific">viral metagenome</name>
    <dbReference type="NCBI Taxonomy" id="1070528"/>
    <lineage>
        <taxon>unclassified sequences</taxon>
        <taxon>metagenomes</taxon>
        <taxon>organismal metagenomes</taxon>
    </lineage>
</organism>
<dbReference type="EMBL" id="MN739534">
    <property type="protein sequence ID" value="QHT11470.1"/>
    <property type="molecule type" value="Genomic_DNA"/>
</dbReference>
<proteinExistence type="predicted"/>
<accession>A0A6C0D5A9</accession>
<reference evidence="2" key="1">
    <citation type="journal article" date="2020" name="Nature">
        <title>Giant virus diversity and host interactions through global metagenomics.</title>
        <authorList>
            <person name="Schulz F."/>
            <person name="Roux S."/>
            <person name="Paez-Espino D."/>
            <person name="Jungbluth S."/>
            <person name="Walsh D.A."/>
            <person name="Denef V.J."/>
            <person name="McMahon K.D."/>
            <person name="Konstantinidis K.T."/>
            <person name="Eloe-Fadrosh E.A."/>
            <person name="Kyrpides N.C."/>
            <person name="Woyke T."/>
        </authorList>
    </citation>
    <scope>NUCLEOTIDE SEQUENCE</scope>
    <source>
        <strain evidence="2">GVMAG-M-3300023174-116</strain>
    </source>
</reference>
<evidence type="ECO:0000313" key="2">
    <source>
        <dbReference type="EMBL" id="QHT11470.1"/>
    </source>
</evidence>
<evidence type="ECO:0000256" key="1">
    <source>
        <dbReference type="SAM" id="MobiDB-lite"/>
    </source>
</evidence>
<name>A0A6C0D5A9_9ZZZZ</name>
<dbReference type="AlphaFoldDB" id="A0A6C0D5A9"/>
<sequence length="213" mass="24610">MAYILPSEQAYNSAHTNYLTLLHKLSAKWKSRSFIDDSEFNAVTIALTATETSAQLMMNEAKDIMDNDIILLAESRANFDRDVDNSIIEHNSIIEATGRAFDIFASRQSMLSHYTRTEAEARAKYNYALQAYNNALADQIWWNDLVPTLKEENKKYGSLMRTWLYHFNEKIPPGASFDAISELGYARGRANNKKTSLHKRKPRKRKNRTYKSW</sequence>